<dbReference type="InterPro" id="IPR013538">
    <property type="entry name" value="ASHA1/2-like_C"/>
</dbReference>
<dbReference type="SUPFAM" id="SSF55961">
    <property type="entry name" value="Bet v1-like"/>
    <property type="match status" value="2"/>
</dbReference>
<dbReference type="InterPro" id="IPR023393">
    <property type="entry name" value="START-like_dom_sf"/>
</dbReference>
<protein>
    <recommendedName>
        <fullName evidence="2">Activator of Hsp90 ATPase homologue 1/2-like C-terminal domain-containing protein</fullName>
    </recommendedName>
</protein>
<organism evidence="3 4">
    <name type="scientific">Cryobacterium zongtaii</name>
    <dbReference type="NCBI Taxonomy" id="1259217"/>
    <lineage>
        <taxon>Bacteria</taxon>
        <taxon>Bacillati</taxon>
        <taxon>Actinomycetota</taxon>
        <taxon>Actinomycetes</taxon>
        <taxon>Micrococcales</taxon>
        <taxon>Microbacteriaceae</taxon>
        <taxon>Cryobacterium</taxon>
    </lineage>
</organism>
<dbReference type="AlphaFoldDB" id="A0A2S3ZGD6"/>
<proteinExistence type="inferred from homology"/>
<reference evidence="3 4" key="1">
    <citation type="submission" date="2018-01" db="EMBL/GenBank/DDBJ databases">
        <title>Cryobacterium sp. nov., from glaciers in China.</title>
        <authorList>
            <person name="Liu Q."/>
            <person name="Xin Y.-H."/>
        </authorList>
    </citation>
    <scope>NUCLEOTIDE SEQUENCE [LARGE SCALE GENOMIC DNA]</scope>
    <source>
        <strain evidence="3 4">TMB1-8</strain>
    </source>
</reference>
<dbReference type="OrthoDB" id="6388102at2"/>
<evidence type="ECO:0000256" key="1">
    <source>
        <dbReference type="ARBA" id="ARBA00006817"/>
    </source>
</evidence>
<evidence type="ECO:0000313" key="4">
    <source>
        <dbReference type="Proteomes" id="UP000237104"/>
    </source>
</evidence>
<gene>
    <name evidence="3" type="ORF">C3B59_08505</name>
</gene>
<sequence length="333" mass="37186">METQHFSILVNAPAAIVWQTMFDASTYRQWTSVFDPDSYFEGDWLPGSEIRFLGSNPGGELNGLNGMYGVITEHRPYEFVLIEYQGQIVNDVDDTTSREARQLIGAREAYTFSEVDGATTVTIDVDTADTYAELFGELWPKGLAKLKDLAEAAWAQRAAEPAAQPRDRSYTPAMETMHFSTQINAPAEIVWETMLDDATYRQWTSVFNPGSYFLGSWLPGSEIRFFGSDEDGDEGGMVGVIVEHRPHEFLSIEYRGQIVNGIEDTTSDDAKRLIGTHENYTFTEADGVTTLTVDVDVDDEWAGMFGEQWPLSLEKLTELAEAEVATRGQHPAD</sequence>
<comment type="caution">
    <text evidence="3">The sequence shown here is derived from an EMBL/GenBank/DDBJ whole genome shotgun (WGS) entry which is preliminary data.</text>
</comment>
<dbReference type="Proteomes" id="UP000237104">
    <property type="component" value="Unassembled WGS sequence"/>
</dbReference>
<evidence type="ECO:0000259" key="2">
    <source>
        <dbReference type="Pfam" id="PF08327"/>
    </source>
</evidence>
<feature type="domain" description="Activator of Hsp90 ATPase homologue 1/2-like C-terminal" evidence="2">
    <location>
        <begin position="184"/>
        <end position="320"/>
    </location>
</feature>
<evidence type="ECO:0000313" key="3">
    <source>
        <dbReference type="EMBL" id="POH66450.1"/>
    </source>
</evidence>
<comment type="similarity">
    <text evidence="1">Belongs to the AHA1 family.</text>
</comment>
<dbReference type="CDD" id="cd07814">
    <property type="entry name" value="SRPBCC_CalC_Aha1-like"/>
    <property type="match status" value="2"/>
</dbReference>
<accession>A0A2S3ZGD6</accession>
<dbReference type="Gene3D" id="3.30.530.20">
    <property type="match status" value="2"/>
</dbReference>
<dbReference type="Pfam" id="PF08327">
    <property type="entry name" value="AHSA1"/>
    <property type="match status" value="1"/>
</dbReference>
<dbReference type="RefSeq" id="WP_103430907.1">
    <property type="nucleotide sequence ID" value="NZ_PPXF01000037.1"/>
</dbReference>
<dbReference type="EMBL" id="PPXF01000037">
    <property type="protein sequence ID" value="POH66450.1"/>
    <property type="molecule type" value="Genomic_DNA"/>
</dbReference>
<name>A0A2S3ZGD6_9MICO</name>